<feature type="domain" description="4Fe-4S ferredoxin-type" evidence="8">
    <location>
        <begin position="96"/>
        <end position="125"/>
    </location>
</feature>
<accession>A0A7C3Z2J8</accession>
<keyword evidence="6" id="KW-0411">Iron-sulfur</keyword>
<comment type="subcellular location">
    <subcellularLocation>
        <location evidence="1">Cell envelope</location>
    </subcellularLocation>
</comment>
<dbReference type="InterPro" id="IPR017900">
    <property type="entry name" value="4Fe4S_Fe_S_CS"/>
</dbReference>
<reference evidence="9" key="1">
    <citation type="journal article" date="2020" name="mSystems">
        <title>Genome- and Community-Level Interaction Insights into Carbon Utilization and Element Cycling Functions of Hydrothermarchaeota in Hydrothermal Sediment.</title>
        <authorList>
            <person name="Zhou Z."/>
            <person name="Liu Y."/>
            <person name="Xu W."/>
            <person name="Pan J."/>
            <person name="Luo Z.H."/>
            <person name="Li M."/>
        </authorList>
    </citation>
    <scope>NUCLEOTIDE SEQUENCE [LARGE SCALE GENOMIC DNA]</scope>
    <source>
        <strain evidence="9">SpSt-897</strain>
    </source>
</reference>
<organism evidence="9">
    <name type="scientific">Desulfobacca acetoxidans</name>
    <dbReference type="NCBI Taxonomy" id="60893"/>
    <lineage>
        <taxon>Bacteria</taxon>
        <taxon>Pseudomonadati</taxon>
        <taxon>Thermodesulfobacteriota</taxon>
        <taxon>Desulfobaccia</taxon>
        <taxon>Desulfobaccales</taxon>
        <taxon>Desulfobaccaceae</taxon>
        <taxon>Desulfobacca</taxon>
    </lineage>
</organism>
<proteinExistence type="predicted"/>
<feature type="transmembrane region" description="Helical" evidence="7">
    <location>
        <begin position="230"/>
        <end position="251"/>
    </location>
</feature>
<dbReference type="GO" id="GO:0046872">
    <property type="term" value="F:metal ion binding"/>
    <property type="evidence" value="ECO:0007669"/>
    <property type="project" value="UniProtKB-KW"/>
</dbReference>
<protein>
    <submittedName>
        <fullName evidence="9">4Fe-4S dicluster domain-containing protein</fullName>
    </submittedName>
</protein>
<evidence type="ECO:0000256" key="5">
    <source>
        <dbReference type="ARBA" id="ARBA00023004"/>
    </source>
</evidence>
<keyword evidence="7" id="KW-0472">Membrane</keyword>
<dbReference type="AlphaFoldDB" id="A0A7C3Z2J8"/>
<dbReference type="Pfam" id="PF13247">
    <property type="entry name" value="Fer4_11"/>
    <property type="match status" value="1"/>
</dbReference>
<keyword evidence="7" id="KW-1133">Transmembrane helix</keyword>
<evidence type="ECO:0000313" key="9">
    <source>
        <dbReference type="EMBL" id="HGF35166.1"/>
    </source>
</evidence>
<comment type="caution">
    <text evidence="9">The sequence shown here is derived from an EMBL/GenBank/DDBJ whole genome shotgun (WGS) entry which is preliminary data.</text>
</comment>
<gene>
    <name evidence="9" type="ORF">ENW96_12440</name>
</gene>
<evidence type="ECO:0000256" key="7">
    <source>
        <dbReference type="SAM" id="Phobius"/>
    </source>
</evidence>
<keyword evidence="7" id="KW-0812">Transmembrane</keyword>
<keyword evidence="2" id="KW-0004">4Fe-4S</keyword>
<feature type="domain" description="4Fe-4S ferredoxin-type" evidence="8">
    <location>
        <begin position="64"/>
        <end position="95"/>
    </location>
</feature>
<feature type="domain" description="4Fe-4S ferredoxin-type" evidence="8">
    <location>
        <begin position="2"/>
        <end position="32"/>
    </location>
</feature>
<evidence type="ECO:0000256" key="2">
    <source>
        <dbReference type="ARBA" id="ARBA00022485"/>
    </source>
</evidence>
<dbReference type="Pfam" id="PF12797">
    <property type="entry name" value="Fer4_2"/>
    <property type="match status" value="1"/>
</dbReference>
<dbReference type="GO" id="GO:0030313">
    <property type="term" value="C:cell envelope"/>
    <property type="evidence" value="ECO:0007669"/>
    <property type="project" value="UniProtKB-SubCell"/>
</dbReference>
<dbReference type="Gene3D" id="3.30.70.20">
    <property type="match status" value="2"/>
</dbReference>
<dbReference type="PANTHER" id="PTHR43545:SF4">
    <property type="entry name" value="IRON-SULFUR PROTEIN"/>
    <property type="match status" value="1"/>
</dbReference>
<keyword evidence="3" id="KW-0479">Metal-binding</keyword>
<dbReference type="PROSITE" id="PS00198">
    <property type="entry name" value="4FE4S_FER_1"/>
    <property type="match status" value="1"/>
</dbReference>
<evidence type="ECO:0000256" key="6">
    <source>
        <dbReference type="ARBA" id="ARBA00023014"/>
    </source>
</evidence>
<dbReference type="PROSITE" id="PS51379">
    <property type="entry name" value="4FE4S_FER_2"/>
    <property type="match status" value="3"/>
</dbReference>
<dbReference type="PANTHER" id="PTHR43545">
    <property type="entry name" value="FORMATE DEHYDROGENASE, NITRATE-INDUCIBLE, IRON-SULFUR SUBUNIT"/>
    <property type="match status" value="1"/>
</dbReference>
<dbReference type="EMBL" id="DTMF01000301">
    <property type="protein sequence ID" value="HGF35166.1"/>
    <property type="molecule type" value="Genomic_DNA"/>
</dbReference>
<keyword evidence="4" id="KW-0677">Repeat</keyword>
<keyword evidence="5" id="KW-0408">Iron</keyword>
<dbReference type="SUPFAM" id="SSF54862">
    <property type="entry name" value="4Fe-4S ferredoxins"/>
    <property type="match status" value="1"/>
</dbReference>
<dbReference type="InterPro" id="IPR051555">
    <property type="entry name" value="FDH_Electron_Transfer_Unit"/>
</dbReference>
<dbReference type="InterPro" id="IPR017896">
    <property type="entry name" value="4Fe4S_Fe-S-bd"/>
</dbReference>
<sequence>MKAVLIDTTKCIGCRACQVACKSWNDLPGETSTFSDSWSNPKYLDADNYTRIIFQEVHSPAGDLHWHFIKRQCNHCLVPACESACPVGALKKLPDGPVVYNDDICIGCRYCMMACPFQIPKFEWGKAVPLIRKCTFCADRLASKQLPACVASCPTGALRFGERDQLLKEARRRIGASPGRYFPEIYGEKTGGGTSMLYLTAISFETLGLNRNGFRTDLGDYPQGMHGREWMAKVPWVAVTVAGLCTGLYYLNKRRAEVQAQEKQEG</sequence>
<name>A0A7C3Z2J8_9BACT</name>
<evidence type="ECO:0000256" key="1">
    <source>
        <dbReference type="ARBA" id="ARBA00004196"/>
    </source>
</evidence>
<evidence type="ECO:0000256" key="4">
    <source>
        <dbReference type="ARBA" id="ARBA00022737"/>
    </source>
</evidence>
<evidence type="ECO:0000259" key="8">
    <source>
        <dbReference type="PROSITE" id="PS51379"/>
    </source>
</evidence>
<dbReference type="GO" id="GO:0051539">
    <property type="term" value="F:4 iron, 4 sulfur cluster binding"/>
    <property type="evidence" value="ECO:0007669"/>
    <property type="project" value="UniProtKB-KW"/>
</dbReference>
<evidence type="ECO:0000256" key="3">
    <source>
        <dbReference type="ARBA" id="ARBA00022723"/>
    </source>
</evidence>
<dbReference type="CDD" id="cd10561">
    <property type="entry name" value="HybA_like"/>
    <property type="match status" value="1"/>
</dbReference>